<reference evidence="1 2" key="1">
    <citation type="journal article" date="2018" name="Science">
        <title>The opium poppy genome and morphinan production.</title>
        <authorList>
            <person name="Guo L."/>
            <person name="Winzer T."/>
            <person name="Yang X."/>
            <person name="Li Y."/>
            <person name="Ning Z."/>
            <person name="He Z."/>
            <person name="Teodor R."/>
            <person name="Lu Y."/>
            <person name="Bowser T.A."/>
            <person name="Graham I.A."/>
            <person name="Ye K."/>
        </authorList>
    </citation>
    <scope>NUCLEOTIDE SEQUENCE [LARGE SCALE GENOMIC DNA]</scope>
    <source>
        <strain evidence="2">cv. HN1</strain>
        <tissue evidence="1">Leaves</tissue>
    </source>
</reference>
<gene>
    <name evidence="1" type="ORF">C5167_049239</name>
</gene>
<protein>
    <submittedName>
        <fullName evidence="1">Uncharacterized protein</fullName>
    </submittedName>
</protein>
<dbReference type="Proteomes" id="UP000316621">
    <property type="component" value="Chromosome 8"/>
</dbReference>
<evidence type="ECO:0000313" key="1">
    <source>
        <dbReference type="EMBL" id="RZC73758.1"/>
    </source>
</evidence>
<dbReference type="AlphaFoldDB" id="A0A4Y7KNT7"/>
<name>A0A4Y7KNT7_PAPSO</name>
<organism evidence="1 2">
    <name type="scientific">Papaver somniferum</name>
    <name type="common">Opium poppy</name>
    <dbReference type="NCBI Taxonomy" id="3469"/>
    <lineage>
        <taxon>Eukaryota</taxon>
        <taxon>Viridiplantae</taxon>
        <taxon>Streptophyta</taxon>
        <taxon>Embryophyta</taxon>
        <taxon>Tracheophyta</taxon>
        <taxon>Spermatophyta</taxon>
        <taxon>Magnoliopsida</taxon>
        <taxon>Ranunculales</taxon>
        <taxon>Papaveraceae</taxon>
        <taxon>Papaveroideae</taxon>
        <taxon>Papaver</taxon>
    </lineage>
</organism>
<dbReference type="EMBL" id="CM010722">
    <property type="protein sequence ID" value="RZC73758.1"/>
    <property type="molecule type" value="Genomic_DNA"/>
</dbReference>
<proteinExistence type="predicted"/>
<evidence type="ECO:0000313" key="2">
    <source>
        <dbReference type="Proteomes" id="UP000316621"/>
    </source>
</evidence>
<keyword evidence="2" id="KW-1185">Reference proteome</keyword>
<sequence length="19" mass="2219">MTDQLIMSRKENFGGHIIK</sequence>
<accession>A0A4Y7KNT7</accession>